<dbReference type="EMBL" id="QLAG01000046">
    <property type="protein sequence ID" value="TLX61437.1"/>
    <property type="molecule type" value="Genomic_DNA"/>
</dbReference>
<name>A0A5R9Q8C5_9GAMM</name>
<gene>
    <name evidence="1" type="ORF">DN820_21255</name>
</gene>
<organism evidence="1 2">
    <name type="scientific">Stutzerimonas nosocomialis</name>
    <dbReference type="NCBI Taxonomy" id="1056496"/>
    <lineage>
        <taxon>Bacteria</taxon>
        <taxon>Pseudomonadati</taxon>
        <taxon>Pseudomonadota</taxon>
        <taxon>Gammaproteobacteria</taxon>
        <taxon>Pseudomonadales</taxon>
        <taxon>Pseudomonadaceae</taxon>
        <taxon>Stutzerimonas</taxon>
    </lineage>
</organism>
<dbReference type="AlphaFoldDB" id="A0A5R9Q8C5"/>
<evidence type="ECO:0000313" key="2">
    <source>
        <dbReference type="Proteomes" id="UP000306753"/>
    </source>
</evidence>
<protein>
    <recommendedName>
        <fullName evidence="3">General secretion pathway protein N</fullName>
    </recommendedName>
</protein>
<comment type="caution">
    <text evidence="1">The sequence shown here is derived from an EMBL/GenBank/DDBJ whole genome shotgun (WGS) entry which is preliminary data.</text>
</comment>
<dbReference type="RefSeq" id="WP_138412864.1">
    <property type="nucleotide sequence ID" value="NZ_QLAG01000046.1"/>
</dbReference>
<reference evidence="1 2" key="1">
    <citation type="journal article" date="2017" name="Eur. J. Clin. Microbiol. Infect. Dis.">
        <title>Uncommonly isolated clinical Pseudomonas: identification and phylogenetic assignation.</title>
        <authorList>
            <person name="Mulet M."/>
            <person name="Gomila M."/>
            <person name="Ramirez A."/>
            <person name="Cardew S."/>
            <person name="Moore E.R."/>
            <person name="Lalucat J."/>
            <person name="Garcia-Valdes E."/>
        </authorList>
    </citation>
    <scope>NUCLEOTIDE SEQUENCE [LARGE SCALE GENOMIC DNA]</scope>
    <source>
        <strain evidence="1 2">SD129</strain>
    </source>
</reference>
<sequence>MSRSRSAVVRLVLPCLLVLALLFGLLLFWPAAQWLPRVLPEDMRVQGLEGSLYAGTAERLYWRNQPIGPWAWQLRASGVLDVRLGLAGEGDWQGRLSGWPWRWGAVVTGGDLLWMQGGELGLLQARFDGEMHLEGDRSGCRSSSGALQADEASWAFPPVAFGSAEFSLDCGAALPVRLRLQRPGQHDLLFELDPDGGRGHVRGGLVPGGTSARLAQDFGMVSRDQHQLDQPLSW</sequence>
<dbReference type="Proteomes" id="UP000306753">
    <property type="component" value="Unassembled WGS sequence"/>
</dbReference>
<proteinExistence type="predicted"/>
<evidence type="ECO:0000313" key="1">
    <source>
        <dbReference type="EMBL" id="TLX61437.1"/>
    </source>
</evidence>
<evidence type="ECO:0008006" key="3">
    <source>
        <dbReference type="Google" id="ProtNLM"/>
    </source>
</evidence>
<accession>A0A5R9Q8C5</accession>
<keyword evidence="2" id="KW-1185">Reference proteome</keyword>